<dbReference type="GO" id="GO:0042113">
    <property type="term" value="P:B cell activation"/>
    <property type="evidence" value="ECO:0007669"/>
    <property type="project" value="UniProtKB-KW"/>
</dbReference>
<keyword evidence="3" id="KW-0075">B-cell activation</keyword>
<dbReference type="InterPro" id="IPR017893">
    <property type="entry name" value="DBB_domain"/>
</dbReference>
<keyword evidence="4" id="KW-0040">ANK repeat</keyword>
<dbReference type="GO" id="GO:0050869">
    <property type="term" value="P:negative regulation of B cell activation"/>
    <property type="evidence" value="ECO:0007669"/>
    <property type="project" value="TreeGrafter"/>
</dbReference>
<accession>A0A1S3FRQ6</accession>
<evidence type="ECO:0000256" key="3">
    <source>
        <dbReference type="ARBA" id="ARBA00022936"/>
    </source>
</evidence>
<dbReference type="GO" id="GO:0051898">
    <property type="term" value="P:negative regulation of phosphatidylinositol 3-kinase/protein kinase B signal transduction"/>
    <property type="evidence" value="ECO:0007669"/>
    <property type="project" value="TreeGrafter"/>
</dbReference>
<dbReference type="PROSITE" id="PS51376">
    <property type="entry name" value="DBB"/>
    <property type="match status" value="1"/>
</dbReference>
<dbReference type="RefSeq" id="XP_012879243.1">
    <property type="nucleotide sequence ID" value="XM_013023789.1"/>
</dbReference>
<feature type="domain" description="TIR" evidence="9">
    <location>
        <begin position="25"/>
        <end position="153"/>
    </location>
</feature>
<name>A0A1S3FRQ6_DIPOR</name>
<evidence type="ECO:0000313" key="11">
    <source>
        <dbReference type="Proteomes" id="UP000081671"/>
    </source>
</evidence>
<dbReference type="InParanoid" id="A0A1S3FRQ6"/>
<keyword evidence="2" id="KW-0677">Repeat</keyword>
<sequence length="783" mass="89885">MLPAKCGARGRSLDLSPCGSAPPETTKDILVIHEDDVEEWAFYLREIFLHVVKQEAILLYPLETFSLRPRELLSLNSYKCKLLIISNRLLKDLTPKKCQFLEKVLHSPESVVTLLCGVESSNQLYKLLHISQSRWEMSTEQEPDDIISVIKQIIFRESEGYLEVNTQAHLRVQHSGENHERKERKDSEASTSTGPLALVLPDEIPCENPGEIFILLRDEVIGETLEIEFVSNYKHIIKQPTRWNKKVWSMKALDFPAGSVIVKVYCDGNIKATTEIKYYTTAKTKECPLSMASLGDSLCQGNMEDLDGILATIFKHEIPYYEFQSLPTEIYSKEEYTHVKELPTLLHCGAKFGLRNLATHLLQCPGARWASQTKNTDGFDPAHIAERHGHKELKKIFEDFAIQEAYSNNEQENDYKEDFISSTTYSPSTQYSACHLGKRKTHRPTANGAEKSERAMEGKENESSAEAKHSQPEVDTNSSENQYDDLYVFIPGINLENNPQQPLTCGRPPLPPPRLVSPASQLERPHFKIQGKIVEDQMERREIWSDPFNVKQDTRDEPKGEEKEKDEKEQEEDEDPYTFAEIDDNEYDMILAHMSIKKKTGSRSFIMNRPPAPTPRPVNILPSEEKTPYIAQVFQQKAARRQYDSDKFHGLPKKPDRVQMESPAFPIPRDCLTVRQEELISLQEKVKNGKMSVDEALEKFKHWQMNKSGLEMIQQEKLRQLRDSIIGKRPEEENVYNKLSIVHRPSGNTAHNENMLYRIPFSNELPARLQVEKEFGFLSSKDH</sequence>
<evidence type="ECO:0000256" key="8">
    <source>
        <dbReference type="SAM" id="MobiDB-lite"/>
    </source>
</evidence>
<dbReference type="GO" id="GO:0005102">
    <property type="term" value="F:signaling receptor binding"/>
    <property type="evidence" value="ECO:0007669"/>
    <property type="project" value="TreeGrafter"/>
</dbReference>
<reference evidence="12" key="1">
    <citation type="submission" date="2025-08" db="UniProtKB">
        <authorList>
            <consortium name="RefSeq"/>
        </authorList>
    </citation>
    <scope>IDENTIFICATION</scope>
    <source>
        <tissue evidence="12">Kidney</tissue>
    </source>
</reference>
<evidence type="ECO:0000256" key="2">
    <source>
        <dbReference type="ARBA" id="ARBA00022737"/>
    </source>
</evidence>
<evidence type="ECO:0000256" key="6">
    <source>
        <dbReference type="ARBA" id="ARBA00065779"/>
    </source>
</evidence>
<dbReference type="CTD" id="55024"/>
<dbReference type="STRING" id="10020.ENSDORP00000002593"/>
<feature type="region of interest" description="Disordered" evidence="8">
    <location>
        <begin position="538"/>
        <end position="576"/>
    </location>
</feature>
<dbReference type="OrthoDB" id="8192811at2759"/>
<comment type="function">
    <text evidence="5">Involved in B-cell receptor (BCR)-induced Ca(2+) mobilization from intracellular stores. Promotes Lyn-mediated phosphorylation of IP3 receptors 1 and 2.</text>
</comment>
<evidence type="ECO:0000256" key="7">
    <source>
        <dbReference type="ARBA" id="ARBA00069696"/>
    </source>
</evidence>
<evidence type="ECO:0000256" key="5">
    <source>
        <dbReference type="ARBA" id="ARBA00054773"/>
    </source>
</evidence>
<gene>
    <name evidence="12" type="primary">Bank1</name>
</gene>
<dbReference type="InterPro" id="IPR052446">
    <property type="entry name" value="B-cell_PI3K-Signaling_Adptrs"/>
</dbReference>
<dbReference type="GO" id="GO:0051246">
    <property type="term" value="P:regulation of protein metabolic process"/>
    <property type="evidence" value="ECO:0007669"/>
    <property type="project" value="UniProtKB-ARBA"/>
</dbReference>
<dbReference type="Proteomes" id="UP000081671">
    <property type="component" value="Unplaced"/>
</dbReference>
<dbReference type="FunFam" id="3.40.50.10140:FF:000017">
    <property type="entry name" value="B cell scaffold protein with ankyrin repeats 1"/>
    <property type="match status" value="1"/>
</dbReference>
<dbReference type="PROSITE" id="PS50104">
    <property type="entry name" value="TIR"/>
    <property type="match status" value="1"/>
</dbReference>
<feature type="region of interest" description="Disordered" evidence="8">
    <location>
        <begin position="172"/>
        <end position="193"/>
    </location>
</feature>
<feature type="region of interest" description="Disordered" evidence="8">
    <location>
        <begin position="498"/>
        <end position="523"/>
    </location>
</feature>
<dbReference type="GO" id="GO:0007165">
    <property type="term" value="P:signal transduction"/>
    <property type="evidence" value="ECO:0007669"/>
    <property type="project" value="InterPro"/>
</dbReference>
<keyword evidence="11" id="KW-1185">Reference proteome</keyword>
<dbReference type="Pfam" id="PF18567">
    <property type="entry name" value="TIR_3"/>
    <property type="match status" value="1"/>
</dbReference>
<organism evidence="11 12">
    <name type="scientific">Dipodomys ordii</name>
    <name type="common">Ord's kangaroo rat</name>
    <dbReference type="NCBI Taxonomy" id="10020"/>
    <lineage>
        <taxon>Eukaryota</taxon>
        <taxon>Metazoa</taxon>
        <taxon>Chordata</taxon>
        <taxon>Craniata</taxon>
        <taxon>Vertebrata</taxon>
        <taxon>Euteleostomi</taxon>
        <taxon>Mammalia</taxon>
        <taxon>Eutheria</taxon>
        <taxon>Euarchontoglires</taxon>
        <taxon>Glires</taxon>
        <taxon>Rodentia</taxon>
        <taxon>Castorimorpha</taxon>
        <taxon>Heteromyidae</taxon>
        <taxon>Dipodomyinae</taxon>
        <taxon>Dipodomys</taxon>
    </lineage>
</organism>
<dbReference type="KEGG" id="dord:105991203"/>
<feature type="compositionally biased region" description="Basic and acidic residues" evidence="8">
    <location>
        <begin position="450"/>
        <end position="472"/>
    </location>
</feature>
<feature type="compositionally biased region" description="Basic and acidic residues" evidence="8">
    <location>
        <begin position="552"/>
        <end position="568"/>
    </location>
</feature>
<dbReference type="AlphaFoldDB" id="A0A1S3FRQ6"/>
<dbReference type="InterPro" id="IPR035897">
    <property type="entry name" value="Toll_tir_struct_dom_sf"/>
</dbReference>
<evidence type="ECO:0000256" key="1">
    <source>
        <dbReference type="ARBA" id="ARBA00022553"/>
    </source>
</evidence>
<feature type="region of interest" description="Disordered" evidence="8">
    <location>
        <begin position="431"/>
        <end position="481"/>
    </location>
</feature>
<feature type="compositionally biased region" description="Basic and acidic residues" evidence="8">
    <location>
        <begin position="174"/>
        <end position="188"/>
    </location>
</feature>
<feature type="domain" description="DBB" evidence="10">
    <location>
        <begin position="199"/>
        <end position="326"/>
    </location>
</feature>
<evidence type="ECO:0000256" key="4">
    <source>
        <dbReference type="ARBA" id="ARBA00023043"/>
    </source>
</evidence>
<keyword evidence="1" id="KW-0597">Phosphoprotein</keyword>
<dbReference type="SMART" id="SM01282">
    <property type="entry name" value="DBB"/>
    <property type="match status" value="1"/>
</dbReference>
<proteinExistence type="predicted"/>
<dbReference type="PANTHER" id="PTHR16267">
    <property type="entry name" value="BANK1/PIK3AP1 FAMILY MEMBER"/>
    <property type="match status" value="1"/>
</dbReference>
<dbReference type="PANTHER" id="PTHR16267:SF13">
    <property type="entry name" value="B-CELL SCAFFOLD PROTEIN WITH ANKYRIN REPEATS"/>
    <property type="match status" value="1"/>
</dbReference>
<evidence type="ECO:0000313" key="12">
    <source>
        <dbReference type="RefSeq" id="XP_012879243.1"/>
    </source>
</evidence>
<dbReference type="InterPro" id="IPR041340">
    <property type="entry name" value="PIK3AP1_TIR"/>
</dbReference>
<dbReference type="Pfam" id="PF14545">
    <property type="entry name" value="DBB"/>
    <property type="match status" value="1"/>
</dbReference>
<dbReference type="FunCoup" id="A0A1S3FRQ6">
    <property type="interactions" value="362"/>
</dbReference>
<dbReference type="GeneID" id="105991203"/>
<comment type="subunit">
    <text evidence="6">Interacts with LYN, ITPR1 and ITPR2.</text>
</comment>
<dbReference type="InterPro" id="IPR000157">
    <property type="entry name" value="TIR_dom"/>
</dbReference>
<dbReference type="GO" id="GO:1990782">
    <property type="term" value="F:protein tyrosine kinase binding"/>
    <property type="evidence" value="ECO:0007669"/>
    <property type="project" value="TreeGrafter"/>
</dbReference>
<dbReference type="Gene3D" id="3.40.50.10140">
    <property type="entry name" value="Toll/interleukin-1 receptor homology (TIR) domain"/>
    <property type="match status" value="1"/>
</dbReference>
<protein>
    <recommendedName>
        <fullName evidence="7">B-cell scaffold protein with ankyrin repeats</fullName>
    </recommendedName>
</protein>
<evidence type="ECO:0000259" key="9">
    <source>
        <dbReference type="PROSITE" id="PS50104"/>
    </source>
</evidence>
<evidence type="ECO:0000259" key="10">
    <source>
        <dbReference type="PROSITE" id="PS51376"/>
    </source>
</evidence>